<keyword evidence="2" id="KW-0472">Membrane</keyword>
<feature type="transmembrane region" description="Helical" evidence="2">
    <location>
        <begin position="54"/>
        <end position="73"/>
    </location>
</feature>
<accession>A0A3A6QRK7</accession>
<reference evidence="3 4" key="1">
    <citation type="submission" date="2018-06" db="EMBL/GenBank/DDBJ databases">
        <title>Halonotius sp. F13-13 a new haloarchaeeon isolated from a solar saltern from Isla Cristina, Huelva, Spain.</title>
        <authorList>
            <person name="Duran-Viseras A."/>
            <person name="Sanchez-Porro C."/>
            <person name="Ventosa A."/>
        </authorList>
    </citation>
    <scope>NUCLEOTIDE SEQUENCE [LARGE SCALE GENOMIC DNA]</scope>
    <source>
        <strain evidence="3 4">CECT 7525</strain>
    </source>
</reference>
<comment type="caution">
    <text evidence="3">The sequence shown here is derived from an EMBL/GenBank/DDBJ whole genome shotgun (WGS) entry which is preliminary data.</text>
</comment>
<keyword evidence="2" id="KW-0812">Transmembrane</keyword>
<dbReference type="Proteomes" id="UP000281564">
    <property type="component" value="Unassembled WGS sequence"/>
</dbReference>
<keyword evidence="2" id="KW-1133">Transmembrane helix</keyword>
<proteinExistence type="predicted"/>
<evidence type="ECO:0000256" key="1">
    <source>
        <dbReference type="SAM" id="MobiDB-lite"/>
    </source>
</evidence>
<gene>
    <name evidence="3" type="ORF">DP106_02790</name>
</gene>
<feature type="transmembrane region" description="Helical" evidence="2">
    <location>
        <begin position="221"/>
        <end position="242"/>
    </location>
</feature>
<dbReference type="EMBL" id="QMDW01000003">
    <property type="protein sequence ID" value="RJX51029.1"/>
    <property type="molecule type" value="Genomic_DNA"/>
</dbReference>
<evidence type="ECO:0000313" key="3">
    <source>
        <dbReference type="EMBL" id="RJX51029.1"/>
    </source>
</evidence>
<organism evidence="3 4">
    <name type="scientific">Halonotius pteroides</name>
    <dbReference type="NCBI Taxonomy" id="268735"/>
    <lineage>
        <taxon>Archaea</taxon>
        <taxon>Methanobacteriati</taxon>
        <taxon>Methanobacteriota</taxon>
        <taxon>Stenosarchaea group</taxon>
        <taxon>Halobacteria</taxon>
        <taxon>Halobacteriales</taxon>
        <taxon>Haloferacaceae</taxon>
        <taxon>Halonotius</taxon>
    </lineage>
</organism>
<feature type="region of interest" description="Disordered" evidence="1">
    <location>
        <begin position="298"/>
        <end position="349"/>
    </location>
</feature>
<feature type="transmembrane region" description="Helical" evidence="2">
    <location>
        <begin position="133"/>
        <end position="156"/>
    </location>
</feature>
<sequence length="349" mass="35223">MLNEALRVPYRAVDATGTLLVGAVLTGLTVVAAAGWFALLAVEPTIGAAVTPIIFLLSLLVRGYLVRVVAAGISERSDAPSFVRWGSLLRTGAQSTLVSAIYALPASACVGLAGGAGAATIIDPPGFEGIPQVLAAVAILIGGFGLLLYGLVYLYLRPAARAVLAATGSLLAAINPRRVVSVSMAGSYLAGWLIAIGLLTVGPLLVTPLIVVSVLAGLYDIALAAIGGLLTLLVTVVLLFSLRMSAAWATGRGAADALRPDSGIGIVADALPDAPTVIDTEIPDRPTEAPPAVQVGREVAAGTGGAVQHTDGGADQSPGFGMPESTTPTTASAGDDEPGEFDWDAAERE</sequence>
<evidence type="ECO:0000256" key="2">
    <source>
        <dbReference type="SAM" id="Phobius"/>
    </source>
</evidence>
<name>A0A3A6QRK7_9EURY</name>
<evidence type="ECO:0008006" key="5">
    <source>
        <dbReference type="Google" id="ProtNLM"/>
    </source>
</evidence>
<dbReference type="OrthoDB" id="342334at2157"/>
<protein>
    <recommendedName>
        <fullName evidence="5">DUF4013 domain-containing protein</fullName>
    </recommendedName>
</protein>
<dbReference type="AlphaFoldDB" id="A0A3A6QRK7"/>
<dbReference type="RefSeq" id="WP_120083255.1">
    <property type="nucleotide sequence ID" value="NZ_QMDW01000003.1"/>
</dbReference>
<feature type="transmembrane region" description="Helical" evidence="2">
    <location>
        <begin position="20"/>
        <end position="42"/>
    </location>
</feature>
<feature type="compositionally biased region" description="Acidic residues" evidence="1">
    <location>
        <begin position="334"/>
        <end position="349"/>
    </location>
</feature>
<feature type="transmembrane region" description="Helical" evidence="2">
    <location>
        <begin position="192"/>
        <end position="215"/>
    </location>
</feature>
<feature type="transmembrane region" description="Helical" evidence="2">
    <location>
        <begin position="93"/>
        <end position="121"/>
    </location>
</feature>
<evidence type="ECO:0000313" key="4">
    <source>
        <dbReference type="Proteomes" id="UP000281564"/>
    </source>
</evidence>
<dbReference type="InterPro" id="IPR025098">
    <property type="entry name" value="DUF4013"/>
</dbReference>
<dbReference type="Pfam" id="PF13197">
    <property type="entry name" value="DUF4013"/>
    <property type="match status" value="1"/>
</dbReference>
<keyword evidence="4" id="KW-1185">Reference proteome</keyword>